<feature type="compositionally biased region" description="Basic and acidic residues" evidence="1">
    <location>
        <begin position="97"/>
        <end position="107"/>
    </location>
</feature>
<sequence length="183" mass="20817">MIYVVPNPFFTYRPKKNVEKAKKEKKSKKETNSKMVDTSTKVSNAFDVLSSMADLDNNVGMNSFVPPIQKVVNEKEDQGLKMKNKEEVDKPSTSNDKQVEDKVRDGKRKEKTVWFSTKILDSKGNCEESLLTTTYVYEADEHYDCIASPSTTTDVEDDTDDEDESEDTNVEKDKDDEDESDDG</sequence>
<gene>
    <name evidence="2" type="ORF">Tci_520795</name>
</gene>
<evidence type="ECO:0000313" key="2">
    <source>
        <dbReference type="EMBL" id="GEZ48822.1"/>
    </source>
</evidence>
<feature type="region of interest" description="Disordered" evidence="1">
    <location>
        <begin position="16"/>
        <end position="37"/>
    </location>
</feature>
<accession>A0A699ID79</accession>
<feature type="region of interest" description="Disordered" evidence="1">
    <location>
        <begin position="147"/>
        <end position="183"/>
    </location>
</feature>
<dbReference type="AlphaFoldDB" id="A0A699ID79"/>
<reference evidence="2" key="1">
    <citation type="journal article" date="2019" name="Sci. Rep.">
        <title>Draft genome of Tanacetum cinerariifolium, the natural source of mosquito coil.</title>
        <authorList>
            <person name="Yamashiro T."/>
            <person name="Shiraishi A."/>
            <person name="Satake H."/>
            <person name="Nakayama K."/>
        </authorList>
    </citation>
    <scope>NUCLEOTIDE SEQUENCE</scope>
</reference>
<proteinExistence type="predicted"/>
<feature type="region of interest" description="Disordered" evidence="1">
    <location>
        <begin position="72"/>
        <end position="107"/>
    </location>
</feature>
<comment type="caution">
    <text evidence="2">The sequence shown here is derived from an EMBL/GenBank/DDBJ whole genome shotgun (WGS) entry which is preliminary data.</text>
</comment>
<feature type="compositionally biased region" description="Basic and acidic residues" evidence="1">
    <location>
        <begin position="72"/>
        <end position="90"/>
    </location>
</feature>
<evidence type="ECO:0000256" key="1">
    <source>
        <dbReference type="SAM" id="MobiDB-lite"/>
    </source>
</evidence>
<feature type="compositionally biased region" description="Basic and acidic residues" evidence="1">
    <location>
        <begin position="16"/>
        <end position="32"/>
    </location>
</feature>
<organism evidence="2">
    <name type="scientific">Tanacetum cinerariifolium</name>
    <name type="common">Dalmatian daisy</name>
    <name type="synonym">Chrysanthemum cinerariifolium</name>
    <dbReference type="NCBI Taxonomy" id="118510"/>
    <lineage>
        <taxon>Eukaryota</taxon>
        <taxon>Viridiplantae</taxon>
        <taxon>Streptophyta</taxon>
        <taxon>Embryophyta</taxon>
        <taxon>Tracheophyta</taxon>
        <taxon>Spermatophyta</taxon>
        <taxon>Magnoliopsida</taxon>
        <taxon>eudicotyledons</taxon>
        <taxon>Gunneridae</taxon>
        <taxon>Pentapetalae</taxon>
        <taxon>asterids</taxon>
        <taxon>campanulids</taxon>
        <taxon>Asterales</taxon>
        <taxon>Asteraceae</taxon>
        <taxon>Asteroideae</taxon>
        <taxon>Anthemideae</taxon>
        <taxon>Anthemidinae</taxon>
        <taxon>Tanacetum</taxon>
    </lineage>
</organism>
<dbReference type="EMBL" id="BKCJ010284979">
    <property type="protein sequence ID" value="GEZ48822.1"/>
    <property type="molecule type" value="Genomic_DNA"/>
</dbReference>
<protein>
    <submittedName>
        <fullName evidence="2">Uncharacterized protein</fullName>
    </submittedName>
</protein>
<feature type="compositionally biased region" description="Acidic residues" evidence="1">
    <location>
        <begin position="154"/>
        <end position="183"/>
    </location>
</feature>
<name>A0A699ID79_TANCI</name>